<dbReference type="Proteomes" id="UP000071778">
    <property type="component" value="Chromosome"/>
</dbReference>
<dbReference type="AlphaFoldDB" id="A0A127QCU5"/>
<protein>
    <submittedName>
        <fullName evidence="1">Uncharacterized protein</fullName>
    </submittedName>
</protein>
<keyword evidence="2" id="KW-1185">Reference proteome</keyword>
<name>A0A127QCU5_9BURK</name>
<evidence type="ECO:0000313" key="2">
    <source>
        <dbReference type="Proteomes" id="UP000071778"/>
    </source>
</evidence>
<organism evidence="1 2">
    <name type="scientific">Collimonas arenae</name>
    <dbReference type="NCBI Taxonomy" id="279058"/>
    <lineage>
        <taxon>Bacteria</taxon>
        <taxon>Pseudomonadati</taxon>
        <taxon>Pseudomonadota</taxon>
        <taxon>Betaproteobacteria</taxon>
        <taxon>Burkholderiales</taxon>
        <taxon>Oxalobacteraceae</taxon>
        <taxon>Collimonas</taxon>
    </lineage>
</organism>
<reference evidence="1 2" key="1">
    <citation type="submission" date="2015-11" db="EMBL/GenBank/DDBJ databases">
        <title>Exploring the genomic traits of fungus-feeding bacterial genus Collimonas.</title>
        <authorList>
            <person name="Song C."/>
            <person name="Schmidt R."/>
            <person name="de Jager V."/>
            <person name="Krzyzanowska D."/>
            <person name="Jongedijk E."/>
            <person name="Cankar K."/>
            <person name="Beekwilder J."/>
            <person name="van Veen A."/>
            <person name="de Boer W."/>
            <person name="van Veen J.A."/>
            <person name="Garbeva P."/>
        </authorList>
    </citation>
    <scope>NUCLEOTIDE SEQUENCE [LARGE SCALE GENOMIC DNA]</scope>
    <source>
        <strain evidence="1 2">Ter282</strain>
    </source>
</reference>
<dbReference type="EMBL" id="CP013235">
    <property type="protein sequence ID" value="AMP07844.1"/>
    <property type="molecule type" value="Genomic_DNA"/>
</dbReference>
<proteinExistence type="predicted"/>
<evidence type="ECO:0000313" key="1">
    <source>
        <dbReference type="EMBL" id="AMP07844.1"/>
    </source>
</evidence>
<sequence length="43" mass="4943">MSYFAFKILFYAFVPILTPNTGLKNDSCLVSNGECNYENFNKK</sequence>
<gene>
    <name evidence="1" type="ORF">CAter282_0020</name>
</gene>
<accession>A0A127QCU5</accession>